<evidence type="ECO:0000313" key="2">
    <source>
        <dbReference type="Proteomes" id="UP000531561"/>
    </source>
</evidence>
<dbReference type="GeneID" id="59263688"/>
<comment type="caution">
    <text evidence="1">The sequence shown here is derived from an EMBL/GenBank/DDBJ whole genome shotgun (WGS) entry which is preliminary data.</text>
</comment>
<reference evidence="1 2" key="1">
    <citation type="journal article" date="2020" name="Phytopathology">
        <title>A high-quality genome resource of Botrytis fragariae, a new and rapidly spreading fungal pathogen causing strawberry gray mold in the U.S.A.</title>
        <authorList>
            <person name="Wu Y."/>
            <person name="Saski C.A."/>
            <person name="Schnabel G."/>
            <person name="Xiao S."/>
            <person name="Hu M."/>
        </authorList>
    </citation>
    <scope>NUCLEOTIDE SEQUENCE [LARGE SCALE GENOMIC DNA]</scope>
    <source>
        <strain evidence="1 2">BVB16</strain>
    </source>
</reference>
<dbReference type="EMBL" id="JABFCT010000014">
    <property type="protein sequence ID" value="KAF5870272.1"/>
    <property type="molecule type" value="Genomic_DNA"/>
</dbReference>
<dbReference type="AlphaFoldDB" id="A0A8H6EFF7"/>
<keyword evidence="2" id="KW-1185">Reference proteome</keyword>
<organism evidence="1 2">
    <name type="scientific">Botrytis fragariae</name>
    <dbReference type="NCBI Taxonomy" id="1964551"/>
    <lineage>
        <taxon>Eukaryota</taxon>
        <taxon>Fungi</taxon>
        <taxon>Dikarya</taxon>
        <taxon>Ascomycota</taxon>
        <taxon>Pezizomycotina</taxon>
        <taxon>Leotiomycetes</taxon>
        <taxon>Helotiales</taxon>
        <taxon>Sclerotiniaceae</taxon>
        <taxon>Botrytis</taxon>
    </lineage>
</organism>
<proteinExistence type="predicted"/>
<dbReference type="Proteomes" id="UP000531561">
    <property type="component" value="Unassembled WGS sequence"/>
</dbReference>
<accession>A0A8H6EFF7</accession>
<evidence type="ECO:0000313" key="1">
    <source>
        <dbReference type="EMBL" id="KAF5870272.1"/>
    </source>
</evidence>
<gene>
    <name evidence="1" type="ORF">Bfra_009655</name>
</gene>
<dbReference type="OrthoDB" id="10572806at2759"/>
<dbReference type="RefSeq" id="XP_037189219.1">
    <property type="nucleotide sequence ID" value="XM_037339996.1"/>
</dbReference>
<sequence length="82" mass="9187">MAGLGNAEGMAWAGIDHVILITSEMSAEVLILTSYSMLTTKVIFGYHVRCFWLRAQVHKRLSSSQEYLSQNTYQVAIFACAR</sequence>
<name>A0A8H6EFF7_9HELO</name>
<protein>
    <submittedName>
        <fullName evidence="1">Uncharacterized protein</fullName>
    </submittedName>
</protein>